<dbReference type="PRINTS" id="PR00906">
    <property type="entry name" value="SECA"/>
</dbReference>
<organism evidence="14 15">
    <name type="scientific">Candidatus Desulfatibia vada</name>
    <dbReference type="NCBI Taxonomy" id="2841696"/>
    <lineage>
        <taxon>Bacteria</taxon>
        <taxon>Pseudomonadati</taxon>
        <taxon>Thermodesulfobacteriota</taxon>
        <taxon>Desulfobacteria</taxon>
        <taxon>Desulfobacterales</taxon>
        <taxon>Desulfobacterales incertae sedis</taxon>
        <taxon>Candidatus Desulfatibia</taxon>
    </lineage>
</organism>
<dbReference type="Pfam" id="PF21090">
    <property type="entry name" value="P-loop_SecA"/>
    <property type="match status" value="1"/>
</dbReference>
<dbReference type="InterPro" id="IPR011130">
    <property type="entry name" value="SecA_preprotein_X-link_dom"/>
</dbReference>
<dbReference type="InterPro" id="IPR011115">
    <property type="entry name" value="SecA_DEAD"/>
</dbReference>
<dbReference type="Pfam" id="PF07517">
    <property type="entry name" value="SecA_DEAD"/>
    <property type="match status" value="1"/>
</dbReference>
<dbReference type="PROSITE" id="PS51192">
    <property type="entry name" value="HELICASE_ATP_BIND_1"/>
    <property type="match status" value="1"/>
</dbReference>
<dbReference type="PANTHER" id="PTHR30612:SF0">
    <property type="entry name" value="CHLOROPLAST PROTEIN-TRANSPORTING ATPASE"/>
    <property type="match status" value="1"/>
</dbReference>
<dbReference type="Gene3D" id="3.40.50.300">
    <property type="entry name" value="P-loop containing nucleotide triphosphate hydrolases"/>
    <property type="match status" value="2"/>
</dbReference>
<protein>
    <recommendedName>
        <fullName evidence="10">Protein translocase subunit SecA</fullName>
        <ecNumber evidence="10">7.4.2.8</ecNumber>
    </recommendedName>
</protein>
<evidence type="ECO:0000256" key="4">
    <source>
        <dbReference type="ARBA" id="ARBA00022741"/>
    </source>
</evidence>
<evidence type="ECO:0000256" key="1">
    <source>
        <dbReference type="ARBA" id="ARBA00022448"/>
    </source>
</evidence>
<name>A0A8J6TPV1_9BACT</name>
<evidence type="ECO:0000256" key="3">
    <source>
        <dbReference type="ARBA" id="ARBA00022490"/>
    </source>
</evidence>
<feature type="binding site" evidence="10">
    <location>
        <position position="541"/>
    </location>
    <ligand>
        <name>ATP</name>
        <dbReference type="ChEBI" id="CHEBI:30616"/>
    </ligand>
</feature>
<dbReference type="SUPFAM" id="SSF52540">
    <property type="entry name" value="P-loop containing nucleoside triphosphate hydrolases"/>
    <property type="match status" value="2"/>
</dbReference>
<dbReference type="PROSITE" id="PS51196">
    <property type="entry name" value="SECA_MOTOR_DEAD"/>
    <property type="match status" value="1"/>
</dbReference>
<dbReference type="InterPro" id="IPR014001">
    <property type="entry name" value="Helicase_ATP-bd"/>
</dbReference>
<dbReference type="CDD" id="cd17928">
    <property type="entry name" value="DEXDc_SecA"/>
    <property type="match status" value="1"/>
</dbReference>
<dbReference type="GO" id="GO:0065002">
    <property type="term" value="P:intracellular protein transmembrane transport"/>
    <property type="evidence" value="ECO:0007669"/>
    <property type="project" value="UniProtKB-UniRule"/>
</dbReference>
<dbReference type="PROSITE" id="PS51194">
    <property type="entry name" value="HELICASE_CTER"/>
    <property type="match status" value="1"/>
</dbReference>
<dbReference type="Pfam" id="PF01043">
    <property type="entry name" value="SecA_PP_bind"/>
    <property type="match status" value="1"/>
</dbReference>
<dbReference type="InterPro" id="IPR014018">
    <property type="entry name" value="SecA_motor_DEAD"/>
</dbReference>
<dbReference type="FunFam" id="3.40.50.300:FF:000429">
    <property type="entry name" value="Preprotein translocase subunit SecA"/>
    <property type="match status" value="1"/>
</dbReference>
<keyword evidence="9 10" id="KW-0472">Membrane</keyword>
<evidence type="ECO:0000256" key="2">
    <source>
        <dbReference type="ARBA" id="ARBA00022475"/>
    </source>
</evidence>
<feature type="domain" description="SecA family profile" evidence="13">
    <location>
        <begin position="28"/>
        <end position="619"/>
    </location>
</feature>
<dbReference type="CDD" id="cd18803">
    <property type="entry name" value="SF2_C_secA"/>
    <property type="match status" value="1"/>
</dbReference>
<dbReference type="SUPFAM" id="SSF81767">
    <property type="entry name" value="Pre-protein crosslinking domain of SecA"/>
    <property type="match status" value="1"/>
</dbReference>
<dbReference type="InterPro" id="IPR036670">
    <property type="entry name" value="SecA_X-link_sf"/>
</dbReference>
<reference evidence="14 15" key="1">
    <citation type="submission" date="2020-08" db="EMBL/GenBank/DDBJ databases">
        <title>Bridging the membrane lipid divide: bacteria of the FCB group superphylum have the potential to synthesize archaeal ether lipids.</title>
        <authorList>
            <person name="Villanueva L."/>
            <person name="Von Meijenfeldt F.A.B."/>
            <person name="Westbye A.B."/>
            <person name="Yadav S."/>
            <person name="Hopmans E.C."/>
            <person name="Dutilh B.E."/>
            <person name="Sinninghe Damste J.S."/>
        </authorList>
    </citation>
    <scope>NUCLEOTIDE SEQUENCE [LARGE SCALE GENOMIC DNA]</scope>
    <source>
        <strain evidence="14">NIOZ-UU17</strain>
    </source>
</reference>
<proteinExistence type="inferred from homology"/>
<dbReference type="Gene3D" id="3.90.1440.10">
    <property type="entry name" value="SecA, preprotein cross-linking domain"/>
    <property type="match status" value="1"/>
</dbReference>
<keyword evidence="5 10" id="KW-0067">ATP-binding</keyword>
<evidence type="ECO:0000256" key="8">
    <source>
        <dbReference type="ARBA" id="ARBA00023010"/>
    </source>
</evidence>
<dbReference type="GO" id="GO:0043952">
    <property type="term" value="P:protein transport by the Sec complex"/>
    <property type="evidence" value="ECO:0007669"/>
    <property type="project" value="TreeGrafter"/>
</dbReference>
<dbReference type="Proteomes" id="UP000605201">
    <property type="component" value="Unassembled WGS sequence"/>
</dbReference>
<feature type="binding site" evidence="10">
    <location>
        <begin position="130"/>
        <end position="134"/>
    </location>
    <ligand>
        <name>ATP</name>
        <dbReference type="ChEBI" id="CHEBI:30616"/>
    </ligand>
</feature>
<comment type="similarity">
    <text evidence="10">Belongs to the SecA family.</text>
</comment>
<dbReference type="HAMAP" id="MF_01382">
    <property type="entry name" value="SecA"/>
    <property type="match status" value="1"/>
</dbReference>
<keyword evidence="7 10" id="KW-1278">Translocase</keyword>
<dbReference type="InterPro" id="IPR027417">
    <property type="entry name" value="P-loop_NTPase"/>
</dbReference>
<feature type="domain" description="Helicase C-terminal" evidence="12">
    <location>
        <begin position="466"/>
        <end position="621"/>
    </location>
</feature>
<dbReference type="EC" id="7.4.2.8" evidence="10"/>
<feature type="binding site" evidence="10">
    <location>
        <position position="112"/>
    </location>
    <ligand>
        <name>ATP</name>
        <dbReference type="ChEBI" id="CHEBI:30616"/>
    </ligand>
</feature>
<dbReference type="SMART" id="SM00958">
    <property type="entry name" value="SecA_PP_bind"/>
    <property type="match status" value="1"/>
</dbReference>
<dbReference type="PANTHER" id="PTHR30612">
    <property type="entry name" value="SECA INNER MEMBRANE COMPONENT OF SEC PROTEIN SECRETION SYSTEM"/>
    <property type="match status" value="1"/>
</dbReference>
<keyword evidence="2 10" id="KW-1003">Cell membrane</keyword>
<keyword evidence="6 10" id="KW-0653">Protein transport</keyword>
<dbReference type="EMBL" id="JACNIG010000137">
    <property type="protein sequence ID" value="MBC8431348.1"/>
    <property type="molecule type" value="Genomic_DNA"/>
</dbReference>
<dbReference type="InterPro" id="IPR001650">
    <property type="entry name" value="Helicase_C-like"/>
</dbReference>
<evidence type="ECO:0000313" key="15">
    <source>
        <dbReference type="Proteomes" id="UP000605201"/>
    </source>
</evidence>
<evidence type="ECO:0000256" key="5">
    <source>
        <dbReference type="ARBA" id="ARBA00022840"/>
    </source>
</evidence>
<evidence type="ECO:0000256" key="9">
    <source>
        <dbReference type="ARBA" id="ARBA00023136"/>
    </source>
</evidence>
<sequence>MTNVPSTTWRMLSQSTGGEEIPQGLDAAVDRAIGIAKRLLQRGSRFLRQAEKIISMEKQFSRMSDRRLSDTAAGLRERFRLGRDRAEDRHTAFALVREVAARETGLRPYAVQVAGALALEAGCITEMATGEGKTLVATMPAVLAGWRNRGCHVLTANDYLAERDAAVMTPIYKFCGLETANIEQGMGPVERRQAYNAHITYCTNREVAADFLRDRLVMGRVQGLPSALLARIAGRSDIQTGRLVQRGLECAIVDEADAVMIDEAVTPLIISGEGPNPEQVDAYRQAKRLANDLAPLRDYSIDKRYREVDLTETGRQRLAGPAASLGGIWAGARRREELVVQALVAREFFIRDEHYVIDNGKVVIVDDFTGRLMPDRSWRDGLHQAVEAKESLTINLPKVTYARISFQRFFRLYRKLSGMTGTGSEARAEFWQIYHKPVVAIPTHRPCIRKILPDRVFTNIAAKWKAVLNEIRKIQKTGRPILVGTRSVQESEHLSSLLAAEGLEHTVLNAVRHAEEAYVIAGAGRKGRITVATNMAGRGTDIRLGKDVAGMGGLHVIGTQRHEAGRIDRQLWGRCSRQGNPGITQAFVSLEDELPQRYARTMTAALLRRYGAVDREISSALPRCLVDRAQHRAERAALRQRKSLLRVDDWLDEYLGFAGQDA</sequence>
<keyword evidence="1 10" id="KW-0813">Transport</keyword>
<dbReference type="InterPro" id="IPR000185">
    <property type="entry name" value="SecA"/>
</dbReference>
<gene>
    <name evidence="10" type="primary">secA</name>
    <name evidence="14" type="ORF">H8D96_05465</name>
</gene>
<dbReference type="InterPro" id="IPR020937">
    <property type="entry name" value="SecA_CS"/>
</dbReference>
<evidence type="ECO:0000256" key="6">
    <source>
        <dbReference type="ARBA" id="ARBA00022927"/>
    </source>
</evidence>
<keyword evidence="8 10" id="KW-0811">Translocation</keyword>
<comment type="function">
    <text evidence="10">Part of the Sec protein translocase complex. Interacts with the SecYEG preprotein conducting channel. Has a central role in coupling the hydrolysis of ATP to the transfer of proteins into and across the cell membrane, serving as an ATP-driven molecular motor driving the stepwise translocation of polypeptide chains across the membrane.</text>
</comment>
<dbReference type="GO" id="GO:0005524">
    <property type="term" value="F:ATP binding"/>
    <property type="evidence" value="ECO:0007669"/>
    <property type="project" value="UniProtKB-UniRule"/>
</dbReference>
<comment type="catalytic activity">
    <reaction evidence="10">
        <text>ATP + H2O + cellular proteinSide 1 = ADP + phosphate + cellular proteinSide 2.</text>
        <dbReference type="EC" id="7.4.2.8"/>
    </reaction>
</comment>
<comment type="caution">
    <text evidence="14">The sequence shown here is derived from an EMBL/GenBank/DDBJ whole genome shotgun (WGS) entry which is preliminary data.</text>
</comment>
<keyword evidence="3 10" id="KW-0963">Cytoplasm</keyword>
<dbReference type="GO" id="GO:0005886">
    <property type="term" value="C:plasma membrane"/>
    <property type="evidence" value="ECO:0007669"/>
    <property type="project" value="UniProtKB-SubCell"/>
</dbReference>
<evidence type="ECO:0000313" key="14">
    <source>
        <dbReference type="EMBL" id="MBC8431348.1"/>
    </source>
</evidence>
<dbReference type="GO" id="GO:0031522">
    <property type="term" value="C:cell envelope Sec protein transport complex"/>
    <property type="evidence" value="ECO:0007669"/>
    <property type="project" value="TreeGrafter"/>
</dbReference>
<evidence type="ECO:0000256" key="10">
    <source>
        <dbReference type="HAMAP-Rule" id="MF_01382"/>
    </source>
</evidence>
<evidence type="ECO:0000259" key="11">
    <source>
        <dbReference type="PROSITE" id="PS51192"/>
    </source>
</evidence>
<comment type="subunit">
    <text evidence="10">Monomer and homodimer. Part of the essential Sec protein translocation apparatus which comprises SecA, SecYEG and auxiliary proteins SecDF. Other proteins may also be involved.</text>
</comment>
<dbReference type="GO" id="GO:0005829">
    <property type="term" value="C:cytosol"/>
    <property type="evidence" value="ECO:0007669"/>
    <property type="project" value="TreeGrafter"/>
</dbReference>
<evidence type="ECO:0000256" key="7">
    <source>
        <dbReference type="ARBA" id="ARBA00022967"/>
    </source>
</evidence>
<accession>A0A8J6TPV1</accession>
<comment type="subcellular location">
    <subcellularLocation>
        <location evidence="10">Cell membrane</location>
        <topology evidence="10">Peripheral membrane protein</topology>
        <orientation evidence="10">Cytoplasmic side</orientation>
    </subcellularLocation>
    <subcellularLocation>
        <location evidence="10">Cytoplasm</location>
    </subcellularLocation>
    <text evidence="10">Distribution is 50-50.</text>
</comment>
<keyword evidence="4 10" id="KW-0547">Nucleotide-binding</keyword>
<dbReference type="PROSITE" id="PS01312">
    <property type="entry name" value="SECA"/>
    <property type="match status" value="1"/>
</dbReference>
<dbReference type="InterPro" id="IPR044722">
    <property type="entry name" value="SecA_SF2_C"/>
</dbReference>
<evidence type="ECO:0000259" key="13">
    <source>
        <dbReference type="PROSITE" id="PS51196"/>
    </source>
</evidence>
<evidence type="ECO:0000259" key="12">
    <source>
        <dbReference type="PROSITE" id="PS51194"/>
    </source>
</evidence>
<dbReference type="SMART" id="SM00957">
    <property type="entry name" value="SecA_DEAD"/>
    <property type="match status" value="1"/>
</dbReference>
<dbReference type="GO" id="GO:0017038">
    <property type="term" value="P:protein import"/>
    <property type="evidence" value="ECO:0007669"/>
    <property type="project" value="InterPro"/>
</dbReference>
<feature type="domain" description="Helicase ATP-binding" evidence="11">
    <location>
        <begin position="114"/>
        <end position="292"/>
    </location>
</feature>
<dbReference type="AlphaFoldDB" id="A0A8J6TPV1"/>
<dbReference type="GO" id="GO:0006605">
    <property type="term" value="P:protein targeting"/>
    <property type="evidence" value="ECO:0007669"/>
    <property type="project" value="UniProtKB-UniRule"/>
</dbReference>
<dbReference type="GO" id="GO:0008564">
    <property type="term" value="F:protein-exporting ATPase activity"/>
    <property type="evidence" value="ECO:0007669"/>
    <property type="project" value="UniProtKB-EC"/>
</dbReference>